<dbReference type="GeneID" id="24163577"/>
<dbReference type="KEGG" id="cim:CIMG_11132"/>
<organism evidence="1 2">
    <name type="scientific">Coccidioides immitis (strain RS)</name>
    <name type="common">Valley fever fungus</name>
    <dbReference type="NCBI Taxonomy" id="246410"/>
    <lineage>
        <taxon>Eukaryota</taxon>
        <taxon>Fungi</taxon>
        <taxon>Dikarya</taxon>
        <taxon>Ascomycota</taxon>
        <taxon>Pezizomycotina</taxon>
        <taxon>Eurotiomycetes</taxon>
        <taxon>Eurotiomycetidae</taxon>
        <taxon>Onygenales</taxon>
        <taxon>Onygenaceae</taxon>
        <taxon>Coccidioides</taxon>
    </lineage>
</organism>
<dbReference type="AlphaFoldDB" id="A0A0D8JX41"/>
<dbReference type="VEuPathDB" id="FungiDB:CIMG_11132"/>
<evidence type="ECO:0000313" key="2">
    <source>
        <dbReference type="Proteomes" id="UP000001261"/>
    </source>
</evidence>
<dbReference type="InParanoid" id="A0A0D8JX41"/>
<sequence>MVFYHDGKFRPPGREIKLRHQCGTILCAAKARILQAPDLGRRANKMECKAFVRSGSIRLACWLSDWLNKMPASTQ</sequence>
<evidence type="ECO:0000313" key="1">
    <source>
        <dbReference type="EMBL" id="KJF61506.1"/>
    </source>
</evidence>
<reference evidence="2" key="1">
    <citation type="journal article" date="2009" name="Genome Res.">
        <title>Comparative genomic analyses of the human fungal pathogens Coccidioides and their relatives.</title>
        <authorList>
            <person name="Sharpton T.J."/>
            <person name="Stajich J.E."/>
            <person name="Rounsley S.D."/>
            <person name="Gardner M.J."/>
            <person name="Wortman J.R."/>
            <person name="Jordar V.S."/>
            <person name="Maiti R."/>
            <person name="Kodira C.D."/>
            <person name="Neafsey D.E."/>
            <person name="Zeng Q."/>
            <person name="Hung C.-Y."/>
            <person name="McMahan C."/>
            <person name="Muszewska A."/>
            <person name="Grynberg M."/>
            <person name="Mandel M.A."/>
            <person name="Kellner E.M."/>
            <person name="Barker B.M."/>
            <person name="Galgiani J.N."/>
            <person name="Orbach M.J."/>
            <person name="Kirkland T.N."/>
            <person name="Cole G.T."/>
            <person name="Henn M.R."/>
            <person name="Birren B.W."/>
            <person name="Taylor J.W."/>
        </authorList>
    </citation>
    <scope>NUCLEOTIDE SEQUENCE [LARGE SCALE GENOMIC DNA]</scope>
    <source>
        <strain evidence="2">RS</strain>
    </source>
</reference>
<keyword evidence="2" id="KW-1185">Reference proteome</keyword>
<protein>
    <submittedName>
        <fullName evidence="1">Uncharacterized protein</fullName>
    </submittedName>
</protein>
<gene>
    <name evidence="1" type="ORF">CIMG_11132</name>
</gene>
<reference evidence="2" key="2">
    <citation type="journal article" date="2010" name="Genome Res.">
        <title>Population genomic sequencing of Coccidioides fungi reveals recent hybridization and transposon control.</title>
        <authorList>
            <person name="Neafsey D.E."/>
            <person name="Barker B.M."/>
            <person name="Sharpton T.J."/>
            <person name="Stajich J.E."/>
            <person name="Park D.J."/>
            <person name="Whiston E."/>
            <person name="Hung C.-Y."/>
            <person name="McMahan C."/>
            <person name="White J."/>
            <person name="Sykes S."/>
            <person name="Heiman D."/>
            <person name="Young S."/>
            <person name="Zeng Q."/>
            <person name="Abouelleil A."/>
            <person name="Aftuck L."/>
            <person name="Bessette D."/>
            <person name="Brown A."/>
            <person name="FitzGerald M."/>
            <person name="Lui A."/>
            <person name="Macdonald J.P."/>
            <person name="Priest M."/>
            <person name="Orbach M.J."/>
            <person name="Galgiani J.N."/>
            <person name="Kirkland T.N."/>
            <person name="Cole G.T."/>
            <person name="Birren B.W."/>
            <person name="Henn M.R."/>
            <person name="Taylor J.W."/>
            <person name="Rounsley S.D."/>
        </authorList>
    </citation>
    <scope>GENOME REANNOTATION</scope>
    <source>
        <strain evidence="2">RS</strain>
    </source>
</reference>
<proteinExistence type="predicted"/>
<dbReference type="Proteomes" id="UP000001261">
    <property type="component" value="Unassembled WGS sequence"/>
</dbReference>
<accession>A0A0D8JX41</accession>
<dbReference type="EMBL" id="GG704916">
    <property type="protein sequence ID" value="KJF61506.1"/>
    <property type="molecule type" value="Genomic_DNA"/>
</dbReference>
<dbReference type="RefSeq" id="XP_012213672.1">
    <property type="nucleotide sequence ID" value="XM_012358249.1"/>
</dbReference>
<name>A0A0D8JX41_COCIM</name>